<evidence type="ECO:0000313" key="3">
    <source>
        <dbReference type="Proteomes" id="UP001595556"/>
    </source>
</evidence>
<dbReference type="Proteomes" id="UP001595556">
    <property type="component" value="Unassembled WGS sequence"/>
</dbReference>
<proteinExistence type="predicted"/>
<sequence>MGNHVSYSHGVSADPRESDDSRLLASLPATLTRVGAGALRVQAGHQVAGAGLASYQHTEASLAETGSVMATRSGSGINETVEIAPGQRTNLATAARLGLIVSDGRGGYMDAPGKPRA</sequence>
<reference evidence="3" key="1">
    <citation type="journal article" date="2019" name="Int. J. Syst. Evol. Microbiol.">
        <title>The Global Catalogue of Microorganisms (GCM) 10K type strain sequencing project: providing services to taxonomists for standard genome sequencing and annotation.</title>
        <authorList>
            <consortium name="The Broad Institute Genomics Platform"/>
            <consortium name="The Broad Institute Genome Sequencing Center for Infectious Disease"/>
            <person name="Wu L."/>
            <person name="Ma J."/>
        </authorList>
    </citation>
    <scope>NUCLEOTIDE SEQUENCE [LARGE SCALE GENOMIC DNA]</scope>
    <source>
        <strain evidence="3">KCTC 52168</strain>
    </source>
</reference>
<dbReference type="EMBL" id="JBHRTI010000003">
    <property type="protein sequence ID" value="MFC3146698.1"/>
    <property type="molecule type" value="Genomic_DNA"/>
</dbReference>
<gene>
    <name evidence="2" type="ORF">ACFOEN_03475</name>
</gene>
<accession>A0ABV7H1P2</accession>
<protein>
    <submittedName>
        <fullName evidence="2">Uncharacterized protein</fullName>
    </submittedName>
</protein>
<feature type="region of interest" description="Disordered" evidence="1">
    <location>
        <begin position="1"/>
        <end position="20"/>
    </location>
</feature>
<organism evidence="2 3">
    <name type="scientific">Piscinibacterium candidicorallinum</name>
    <dbReference type="NCBI Taxonomy" id="1793872"/>
    <lineage>
        <taxon>Bacteria</taxon>
        <taxon>Pseudomonadati</taxon>
        <taxon>Pseudomonadota</taxon>
        <taxon>Betaproteobacteria</taxon>
        <taxon>Burkholderiales</taxon>
        <taxon>Piscinibacterium</taxon>
    </lineage>
</organism>
<keyword evidence="3" id="KW-1185">Reference proteome</keyword>
<dbReference type="RefSeq" id="WP_377301122.1">
    <property type="nucleotide sequence ID" value="NZ_CP180191.1"/>
</dbReference>
<comment type="caution">
    <text evidence="2">The sequence shown here is derived from an EMBL/GenBank/DDBJ whole genome shotgun (WGS) entry which is preliminary data.</text>
</comment>
<evidence type="ECO:0000313" key="2">
    <source>
        <dbReference type="EMBL" id="MFC3146698.1"/>
    </source>
</evidence>
<name>A0ABV7H1P2_9BURK</name>
<evidence type="ECO:0000256" key="1">
    <source>
        <dbReference type="SAM" id="MobiDB-lite"/>
    </source>
</evidence>